<organism evidence="7 8">
    <name type="scientific">Lihuaxuella thermophila</name>
    <dbReference type="NCBI Taxonomy" id="1173111"/>
    <lineage>
        <taxon>Bacteria</taxon>
        <taxon>Bacillati</taxon>
        <taxon>Bacillota</taxon>
        <taxon>Bacilli</taxon>
        <taxon>Bacillales</taxon>
        <taxon>Thermoactinomycetaceae</taxon>
        <taxon>Lihuaxuella</taxon>
    </lineage>
</organism>
<feature type="transmembrane region" description="Helical" evidence="6">
    <location>
        <begin position="99"/>
        <end position="119"/>
    </location>
</feature>
<gene>
    <name evidence="7" type="ORF">SAMN05444955_10291</name>
</gene>
<keyword evidence="2" id="KW-1003">Cell membrane</keyword>
<dbReference type="InterPro" id="IPR005598">
    <property type="entry name" value="ATP_synth_I"/>
</dbReference>
<dbReference type="Pfam" id="PF03899">
    <property type="entry name" value="ATP-synt_I"/>
    <property type="match status" value="1"/>
</dbReference>
<keyword evidence="3 6" id="KW-0812">Transmembrane</keyword>
<keyword evidence="5 6" id="KW-0472">Membrane</keyword>
<evidence type="ECO:0000313" key="7">
    <source>
        <dbReference type="EMBL" id="SEM79985.1"/>
    </source>
</evidence>
<feature type="transmembrane region" description="Helical" evidence="6">
    <location>
        <begin position="34"/>
        <end position="53"/>
    </location>
</feature>
<dbReference type="STRING" id="1173111.SAMN05444955_10291"/>
<evidence type="ECO:0000256" key="1">
    <source>
        <dbReference type="ARBA" id="ARBA00004651"/>
    </source>
</evidence>
<dbReference type="OrthoDB" id="2355635at2"/>
<dbReference type="RefSeq" id="WP_089964929.1">
    <property type="nucleotide sequence ID" value="NZ_FOCQ01000002.1"/>
</dbReference>
<dbReference type="Proteomes" id="UP000199695">
    <property type="component" value="Unassembled WGS sequence"/>
</dbReference>
<dbReference type="InterPro" id="IPR036259">
    <property type="entry name" value="MFS_trans_sf"/>
</dbReference>
<dbReference type="InterPro" id="IPR039072">
    <property type="entry name" value="ATP_synth_I_Bacilli"/>
</dbReference>
<evidence type="ECO:0000256" key="3">
    <source>
        <dbReference type="ARBA" id="ARBA00022692"/>
    </source>
</evidence>
<dbReference type="GO" id="GO:0005886">
    <property type="term" value="C:plasma membrane"/>
    <property type="evidence" value="ECO:0007669"/>
    <property type="project" value="UniProtKB-SubCell"/>
</dbReference>
<evidence type="ECO:0000256" key="2">
    <source>
        <dbReference type="ARBA" id="ARBA00022475"/>
    </source>
</evidence>
<comment type="subcellular location">
    <subcellularLocation>
        <location evidence="1">Cell membrane</location>
        <topology evidence="1">Multi-pass membrane protein</topology>
    </subcellularLocation>
</comment>
<reference evidence="7 8" key="1">
    <citation type="submission" date="2016-10" db="EMBL/GenBank/DDBJ databases">
        <authorList>
            <person name="de Groot N.N."/>
        </authorList>
    </citation>
    <scope>NUCLEOTIDE SEQUENCE [LARGE SCALE GENOMIC DNA]</scope>
    <source>
        <strain evidence="7 8">DSM 46701</strain>
    </source>
</reference>
<evidence type="ECO:0000256" key="4">
    <source>
        <dbReference type="ARBA" id="ARBA00022989"/>
    </source>
</evidence>
<dbReference type="PANTHER" id="PTHR40035:SF1">
    <property type="entry name" value="ATP SYNTHASE PROTEIN I"/>
    <property type="match status" value="1"/>
</dbReference>
<evidence type="ECO:0000256" key="6">
    <source>
        <dbReference type="SAM" id="Phobius"/>
    </source>
</evidence>
<dbReference type="AlphaFoldDB" id="A0A1H8BAS9"/>
<dbReference type="EMBL" id="FOCQ01000002">
    <property type="protein sequence ID" value="SEM79985.1"/>
    <property type="molecule type" value="Genomic_DNA"/>
</dbReference>
<evidence type="ECO:0000256" key="5">
    <source>
        <dbReference type="ARBA" id="ARBA00023136"/>
    </source>
</evidence>
<sequence length="131" mass="14501">MDPMKPVRRRVVASTAGLLIALLITWLLTPYKDLTAGLILGVCVSLYNVLYMARRVRLAGEFAAQTGSTKARGTGMINRYLMVALAILIAMKYPDWVDVRTVALGVPVCYILLVLLEFWETRRQTSPSGKG</sequence>
<name>A0A1H8BAS9_9BACL</name>
<feature type="transmembrane region" description="Helical" evidence="6">
    <location>
        <begin position="74"/>
        <end position="93"/>
    </location>
</feature>
<protein>
    <submittedName>
        <fullName evidence="7">ATP synthase I chain</fullName>
    </submittedName>
</protein>
<feature type="transmembrane region" description="Helical" evidence="6">
    <location>
        <begin position="12"/>
        <end position="28"/>
    </location>
</feature>
<keyword evidence="8" id="KW-1185">Reference proteome</keyword>
<proteinExistence type="predicted"/>
<evidence type="ECO:0000313" key="8">
    <source>
        <dbReference type="Proteomes" id="UP000199695"/>
    </source>
</evidence>
<accession>A0A1H8BAS9</accession>
<keyword evidence="4 6" id="KW-1133">Transmembrane helix</keyword>
<dbReference type="SUPFAM" id="SSF103473">
    <property type="entry name" value="MFS general substrate transporter"/>
    <property type="match status" value="1"/>
</dbReference>
<dbReference type="PANTHER" id="PTHR40035">
    <property type="entry name" value="ATP SYNTHASE PROTEIN I"/>
    <property type="match status" value="1"/>
</dbReference>